<evidence type="ECO:0000256" key="4">
    <source>
        <dbReference type="ARBA" id="ARBA00022827"/>
    </source>
</evidence>
<evidence type="ECO:0000256" key="7">
    <source>
        <dbReference type="SAM" id="Phobius"/>
    </source>
</evidence>
<keyword evidence="4" id="KW-0274">FAD</keyword>
<keyword evidence="3" id="KW-0285">Flavoprotein</keyword>
<evidence type="ECO:0000259" key="8">
    <source>
        <dbReference type="PROSITE" id="PS51324"/>
    </source>
</evidence>
<dbReference type="PANTHER" id="PTHR12645">
    <property type="entry name" value="ALR/ERV"/>
    <property type="match status" value="1"/>
</dbReference>
<dbReference type="SUPFAM" id="SSF69000">
    <property type="entry name" value="FAD-dependent thiol oxidase"/>
    <property type="match status" value="1"/>
</dbReference>
<keyword evidence="5" id="KW-0560">Oxidoreductase</keyword>
<dbReference type="InterPro" id="IPR036774">
    <property type="entry name" value="ERV/ALR_sulphydryl_oxid_sf"/>
</dbReference>
<accession>A0A6C0IID6</accession>
<dbReference type="GO" id="GO:0016971">
    <property type="term" value="F:flavin-dependent sulfhydryl oxidase activity"/>
    <property type="evidence" value="ECO:0007669"/>
    <property type="project" value="InterPro"/>
</dbReference>
<evidence type="ECO:0000256" key="3">
    <source>
        <dbReference type="ARBA" id="ARBA00022630"/>
    </source>
</evidence>
<dbReference type="PANTHER" id="PTHR12645:SF0">
    <property type="entry name" value="FAD-LINKED SULFHYDRYL OXIDASE ALR"/>
    <property type="match status" value="1"/>
</dbReference>
<protein>
    <recommendedName>
        <fullName evidence="2">thiol oxidase</fullName>
        <ecNumber evidence="2">1.8.3.2</ecNumber>
    </recommendedName>
</protein>
<name>A0A6C0IID6_9ZZZZ</name>
<dbReference type="AlphaFoldDB" id="A0A6C0IID6"/>
<dbReference type="PROSITE" id="PS51324">
    <property type="entry name" value="ERV_ALR"/>
    <property type="match status" value="1"/>
</dbReference>
<sequence>MTLNPEVWGPHYWFVLHTIAITYPEHPNDVIKKKYYDFLHNMPLFLPVKEIGNGFSKMLDKYPVTPYLDSQASFVKWVHFIHNKYNVALEKPEMTMDEAIFKYYELYKPKAVKEEEQRKRREKYAFLVIGSLITVLGIGLYLKG</sequence>
<dbReference type="GO" id="GO:0005739">
    <property type="term" value="C:mitochondrion"/>
    <property type="evidence" value="ECO:0007669"/>
    <property type="project" value="TreeGrafter"/>
</dbReference>
<dbReference type="EC" id="1.8.3.2" evidence="2"/>
<reference evidence="9" key="1">
    <citation type="journal article" date="2020" name="Nature">
        <title>Giant virus diversity and host interactions through global metagenomics.</title>
        <authorList>
            <person name="Schulz F."/>
            <person name="Roux S."/>
            <person name="Paez-Espino D."/>
            <person name="Jungbluth S."/>
            <person name="Walsh D.A."/>
            <person name="Denef V.J."/>
            <person name="McMahon K.D."/>
            <person name="Konstantinidis K.T."/>
            <person name="Eloe-Fadrosh E.A."/>
            <person name="Kyrpides N.C."/>
            <person name="Woyke T."/>
        </authorList>
    </citation>
    <scope>NUCLEOTIDE SEQUENCE</scope>
    <source>
        <strain evidence="9">GVMAG-M-3300023184-89</strain>
    </source>
</reference>
<dbReference type="Gene3D" id="1.20.120.310">
    <property type="entry name" value="ERV/ALR sulfhydryl oxidase domain"/>
    <property type="match status" value="1"/>
</dbReference>
<comment type="cofactor">
    <cofactor evidence="1">
        <name>FAD</name>
        <dbReference type="ChEBI" id="CHEBI:57692"/>
    </cofactor>
</comment>
<dbReference type="GO" id="GO:0050660">
    <property type="term" value="F:flavin adenine dinucleotide binding"/>
    <property type="evidence" value="ECO:0007669"/>
    <property type="project" value="TreeGrafter"/>
</dbReference>
<evidence type="ECO:0000256" key="6">
    <source>
        <dbReference type="ARBA" id="ARBA00023157"/>
    </source>
</evidence>
<dbReference type="InterPro" id="IPR039799">
    <property type="entry name" value="ALR/ERV"/>
</dbReference>
<organism evidence="9">
    <name type="scientific">viral metagenome</name>
    <dbReference type="NCBI Taxonomy" id="1070528"/>
    <lineage>
        <taxon>unclassified sequences</taxon>
        <taxon>metagenomes</taxon>
        <taxon>organismal metagenomes</taxon>
    </lineage>
</organism>
<evidence type="ECO:0000256" key="1">
    <source>
        <dbReference type="ARBA" id="ARBA00001974"/>
    </source>
</evidence>
<dbReference type="InterPro" id="IPR017905">
    <property type="entry name" value="ERV/ALR_sulphydryl_oxidase"/>
</dbReference>
<keyword evidence="7" id="KW-0812">Transmembrane</keyword>
<keyword evidence="7" id="KW-0472">Membrane</keyword>
<evidence type="ECO:0000256" key="5">
    <source>
        <dbReference type="ARBA" id="ARBA00023002"/>
    </source>
</evidence>
<dbReference type="Pfam" id="PF04777">
    <property type="entry name" value="Evr1_Alr"/>
    <property type="match status" value="1"/>
</dbReference>
<feature type="domain" description="ERV/ALR sulfhydryl oxidase" evidence="8">
    <location>
        <begin position="1"/>
        <end position="104"/>
    </location>
</feature>
<dbReference type="EMBL" id="MN740195">
    <property type="protein sequence ID" value="QHT92904.1"/>
    <property type="molecule type" value="Genomic_DNA"/>
</dbReference>
<evidence type="ECO:0000313" key="9">
    <source>
        <dbReference type="EMBL" id="QHT92904.1"/>
    </source>
</evidence>
<proteinExistence type="predicted"/>
<evidence type="ECO:0000256" key="2">
    <source>
        <dbReference type="ARBA" id="ARBA00012512"/>
    </source>
</evidence>
<keyword evidence="6" id="KW-1015">Disulfide bond</keyword>
<keyword evidence="7" id="KW-1133">Transmembrane helix</keyword>
<feature type="transmembrane region" description="Helical" evidence="7">
    <location>
        <begin position="124"/>
        <end position="142"/>
    </location>
</feature>